<dbReference type="Pfam" id="PF21686">
    <property type="entry name" value="LigD_Prim-Pol"/>
    <property type="match status" value="1"/>
</dbReference>
<protein>
    <recommendedName>
        <fullName evidence="1">DNA ligase D polymerase domain-containing protein</fullName>
    </recommendedName>
</protein>
<evidence type="ECO:0000259" key="1">
    <source>
        <dbReference type="Pfam" id="PF21686"/>
    </source>
</evidence>
<dbReference type="InterPro" id="IPR051680">
    <property type="entry name" value="ATP-dep_Glu-Cys_Ligase-2"/>
</dbReference>
<keyword evidence="3" id="KW-1185">Reference proteome</keyword>
<name>A0A2A2M3C7_9BILA</name>
<sequence length="190" mass="20476">MPYSARARAGAPVSAPVSWTELRDIDTAARWTVRDADELLKRATSRALAGWGVADQVLPDVRCAAPKAGDGRTAMATQAAPIFDAETHARRWIADYCARTRGGDVLCDSGDPAWAAMFAELASVASDDLDHVRERVRRHAADIGTGFRIIGEADERPWPVSPVPLLIEADEWAGIARGVTQRADAWSNAA</sequence>
<dbReference type="OrthoDB" id="10427100at2759"/>
<dbReference type="AlphaFoldDB" id="A0A2A2M3C7"/>
<dbReference type="Gene3D" id="3.90.920.10">
    <property type="entry name" value="DNA primase, PRIM domain"/>
    <property type="match status" value="1"/>
</dbReference>
<feature type="domain" description="DNA ligase D polymerase" evidence="1">
    <location>
        <begin position="2"/>
        <end position="43"/>
    </location>
</feature>
<accession>A0A2A2M3C7</accession>
<dbReference type="Proteomes" id="UP000218231">
    <property type="component" value="Unassembled WGS sequence"/>
</dbReference>
<dbReference type="InterPro" id="IPR014145">
    <property type="entry name" value="LigD_pol_dom"/>
</dbReference>
<evidence type="ECO:0000313" key="3">
    <source>
        <dbReference type="Proteomes" id="UP000218231"/>
    </source>
</evidence>
<evidence type="ECO:0000313" key="2">
    <source>
        <dbReference type="EMBL" id="PAV93031.1"/>
    </source>
</evidence>
<dbReference type="EMBL" id="LIAE01005795">
    <property type="protein sequence ID" value="PAV93031.1"/>
    <property type="molecule type" value="Genomic_DNA"/>
</dbReference>
<organism evidence="2 3">
    <name type="scientific">Diploscapter pachys</name>
    <dbReference type="NCBI Taxonomy" id="2018661"/>
    <lineage>
        <taxon>Eukaryota</taxon>
        <taxon>Metazoa</taxon>
        <taxon>Ecdysozoa</taxon>
        <taxon>Nematoda</taxon>
        <taxon>Chromadorea</taxon>
        <taxon>Rhabditida</taxon>
        <taxon>Rhabditina</taxon>
        <taxon>Rhabditomorpha</taxon>
        <taxon>Rhabditoidea</taxon>
        <taxon>Rhabditidae</taxon>
        <taxon>Diploscapter</taxon>
    </lineage>
</organism>
<reference evidence="2 3" key="1">
    <citation type="journal article" date="2017" name="Curr. Biol.">
        <title>Genome architecture and evolution of a unichromosomal asexual nematode.</title>
        <authorList>
            <person name="Fradin H."/>
            <person name="Zegar C."/>
            <person name="Gutwein M."/>
            <person name="Lucas J."/>
            <person name="Kovtun M."/>
            <person name="Corcoran D."/>
            <person name="Baugh L.R."/>
            <person name="Kiontke K."/>
            <person name="Gunsalus K."/>
            <person name="Fitch D.H."/>
            <person name="Piano F."/>
        </authorList>
    </citation>
    <scope>NUCLEOTIDE SEQUENCE [LARGE SCALE GENOMIC DNA]</scope>
    <source>
        <strain evidence="2">PF1309</strain>
    </source>
</reference>
<dbReference type="PANTHER" id="PTHR34595:SF2">
    <property type="entry name" value="BLR2978 PROTEIN"/>
    <property type="match status" value="1"/>
</dbReference>
<comment type="caution">
    <text evidence="2">The sequence shown here is derived from an EMBL/GenBank/DDBJ whole genome shotgun (WGS) entry which is preliminary data.</text>
</comment>
<proteinExistence type="predicted"/>
<dbReference type="PANTHER" id="PTHR34595">
    <property type="entry name" value="BLR5612 PROTEIN"/>
    <property type="match status" value="1"/>
</dbReference>
<gene>
    <name evidence="2" type="ORF">WR25_15038</name>
</gene>